<accession>F8B3G3</accession>
<comment type="similarity">
    <text evidence="2">Belongs to the zinc-containing alcohol dehydrogenase family.</text>
</comment>
<dbReference type="STRING" id="656024.FsymDg_1684"/>
<dbReference type="GO" id="GO:0046872">
    <property type="term" value="F:metal ion binding"/>
    <property type="evidence" value="ECO:0007669"/>
    <property type="project" value="UniProtKB-KW"/>
</dbReference>
<evidence type="ECO:0000313" key="9">
    <source>
        <dbReference type="EMBL" id="AEH09135.1"/>
    </source>
</evidence>
<feature type="domain" description="Gfo/Idh/MocA-like oxidoreductase N-terminal" evidence="8">
    <location>
        <begin position="469"/>
        <end position="587"/>
    </location>
</feature>
<dbReference type="PANTHER" id="PTHR43350:SF19">
    <property type="entry name" value="D-GULOSIDE 3-DEHYDROGENASE"/>
    <property type="match status" value="1"/>
</dbReference>
<feature type="region of interest" description="Disordered" evidence="6">
    <location>
        <begin position="436"/>
        <end position="461"/>
    </location>
</feature>
<dbReference type="Proteomes" id="UP000001549">
    <property type="component" value="Chromosome"/>
</dbReference>
<dbReference type="HOGENOM" id="CLU_024115_0_0_11"/>
<evidence type="ECO:0000259" key="8">
    <source>
        <dbReference type="Pfam" id="PF01408"/>
    </source>
</evidence>
<dbReference type="PANTHER" id="PTHR43350">
    <property type="entry name" value="NAD-DEPENDENT ALCOHOL DEHYDROGENASE"/>
    <property type="match status" value="1"/>
</dbReference>
<dbReference type="Gene3D" id="3.30.360.10">
    <property type="entry name" value="Dihydrodipicolinate Reductase, domain 2"/>
    <property type="match status" value="1"/>
</dbReference>
<evidence type="ECO:0000259" key="7">
    <source>
        <dbReference type="Pfam" id="PF00107"/>
    </source>
</evidence>
<evidence type="ECO:0000256" key="6">
    <source>
        <dbReference type="SAM" id="MobiDB-lite"/>
    </source>
</evidence>
<keyword evidence="3" id="KW-0479">Metal-binding</keyword>
<dbReference type="KEGG" id="fsy:FsymDg_1684"/>
<evidence type="ECO:0000256" key="1">
    <source>
        <dbReference type="ARBA" id="ARBA00001947"/>
    </source>
</evidence>
<evidence type="ECO:0000313" key="10">
    <source>
        <dbReference type="Proteomes" id="UP000001549"/>
    </source>
</evidence>
<evidence type="ECO:0000256" key="2">
    <source>
        <dbReference type="ARBA" id="ARBA00008072"/>
    </source>
</evidence>
<keyword evidence="4" id="KW-0862">Zinc</keyword>
<organism evidence="9 10">
    <name type="scientific">Candidatus Protofrankia datiscae</name>
    <dbReference type="NCBI Taxonomy" id="2716812"/>
    <lineage>
        <taxon>Bacteria</taxon>
        <taxon>Bacillati</taxon>
        <taxon>Actinomycetota</taxon>
        <taxon>Actinomycetes</taxon>
        <taxon>Frankiales</taxon>
        <taxon>Frankiaceae</taxon>
        <taxon>Protofrankia</taxon>
    </lineage>
</organism>
<reference evidence="9 10" key="1">
    <citation type="submission" date="2011-05" db="EMBL/GenBank/DDBJ databases">
        <title>Complete sequence of chromosome of Frankia symbiont of Datisca glomerata.</title>
        <authorList>
            <consortium name="US DOE Joint Genome Institute"/>
            <person name="Lucas S."/>
            <person name="Han J."/>
            <person name="Lapidus A."/>
            <person name="Cheng J.-F."/>
            <person name="Goodwin L."/>
            <person name="Pitluck S."/>
            <person name="Peters L."/>
            <person name="Mikhailova N."/>
            <person name="Chertkov O."/>
            <person name="Teshima H."/>
            <person name="Han C."/>
            <person name="Tapia R."/>
            <person name="Land M."/>
            <person name="Hauser L."/>
            <person name="Kyrpides N."/>
            <person name="Ivanova N."/>
            <person name="Pagani I."/>
            <person name="Berry A."/>
            <person name="Pawlowski K."/>
            <person name="Persson T."/>
            <person name="Vanden Heuvel B."/>
            <person name="Benson D."/>
            <person name="Woyke T."/>
        </authorList>
    </citation>
    <scope>NUCLEOTIDE SEQUENCE [LARGE SCALE GENOMIC DNA]</scope>
    <source>
        <strain evidence="10">4085684</strain>
    </source>
</reference>
<dbReference type="SUPFAM" id="SSF50129">
    <property type="entry name" value="GroES-like"/>
    <property type="match status" value="1"/>
</dbReference>
<dbReference type="GO" id="GO:0016491">
    <property type="term" value="F:oxidoreductase activity"/>
    <property type="evidence" value="ECO:0007669"/>
    <property type="project" value="UniProtKB-KW"/>
</dbReference>
<dbReference type="eggNOG" id="COG0673">
    <property type="taxonomic scope" value="Bacteria"/>
</dbReference>
<evidence type="ECO:0000256" key="3">
    <source>
        <dbReference type="ARBA" id="ARBA00022723"/>
    </source>
</evidence>
<keyword evidence="5" id="KW-0560">Oxidoreductase</keyword>
<name>F8B3G3_9ACTN</name>
<dbReference type="InterPro" id="IPR036291">
    <property type="entry name" value="NAD(P)-bd_dom_sf"/>
</dbReference>
<dbReference type="Pfam" id="PF01408">
    <property type="entry name" value="GFO_IDH_MocA"/>
    <property type="match status" value="1"/>
</dbReference>
<sequence length="808" mass="84077">MKQVVQAVSGGAVEVLDVPAPRIGPTEVLVRTTASIVSPGTERAVTALARSGLVAKARARPDLVRQVVQRARVDGIGPAARAVRARLGGDIPLGYSAAGTVLDVGEMVDGTGIVPGQLVATGGAGWANHAEVQAVPGLLCVPVPAEVPAADAAFATVGSIALHGLRLADVGPGAKVVVVGLGLVGQLAARIALASGCDVAGIDVADLPLAAADRAGVLTLREQDEAATAAVLRWARGRGADAVLVCAATRTSDLIGRVPALCRDRATVVVVGDVGLELDRTPFYDRELSVRFARSYGPGRYERAYEDWGVDYPAGQVRWTEGRNLEAVVDLLATGRLKVDDLVTHSFAVDDAASAYALVESRSEPYLAIRFDYDVSRTLPESIVLPSRRGQPGRLSGLSGLPGPSGASRLSLPLRLPGSSLAAGLSRVPGLPVLPGPAGARRAARAGDSAHDNGAHTDSTRDAGRRYGIGWIGAGAFSATVLLPAFRAAGFDRFVTVGSAGGLRARRFGERAGFTRIAGSPDAVIDDPDVDVVVIATPHDAHADLVVRALEAGRHVWCEKPLALSFDELRAVADAARGADGVLFTGFNRRWSPAARLAREQLDARTSPLTMIYRVAAGKVTDGHWYADRRQGGRLLGEVCHFVDTCTFLNPSEIVSVRAHPAGRGGVLLADDVTVVLGHADQSASVIVYSSARPAGVGKERLEALAGDTHLVLDDFRSLTVGGRAVWQGRQDKGHEAAVREFHRRLRNTNDAPETDFGLTTSAHVLAAAAAATATAATAPAATRSSAQRAEHVTPDTPSTPTTPSTVT</sequence>
<evidence type="ECO:0000256" key="4">
    <source>
        <dbReference type="ARBA" id="ARBA00022833"/>
    </source>
</evidence>
<dbReference type="eggNOG" id="COG1063">
    <property type="taxonomic scope" value="Bacteria"/>
</dbReference>
<dbReference type="InterPro" id="IPR000683">
    <property type="entry name" value="Gfo/Idh/MocA-like_OxRdtase_N"/>
</dbReference>
<dbReference type="AlphaFoldDB" id="F8B3G3"/>
<feature type="compositionally biased region" description="Basic and acidic residues" evidence="6">
    <location>
        <begin position="448"/>
        <end position="461"/>
    </location>
</feature>
<keyword evidence="10" id="KW-1185">Reference proteome</keyword>
<feature type="compositionally biased region" description="Low complexity" evidence="6">
    <location>
        <begin position="795"/>
        <end position="808"/>
    </location>
</feature>
<protein>
    <submittedName>
        <fullName evidence="9">Oxidoreductase domain protein</fullName>
    </submittedName>
</protein>
<dbReference type="Gene3D" id="3.40.50.720">
    <property type="entry name" value="NAD(P)-binding Rossmann-like Domain"/>
    <property type="match status" value="2"/>
</dbReference>
<dbReference type="Gene3D" id="3.90.180.10">
    <property type="entry name" value="Medium-chain alcohol dehydrogenases, catalytic domain"/>
    <property type="match status" value="1"/>
</dbReference>
<dbReference type="InterPro" id="IPR011032">
    <property type="entry name" value="GroES-like_sf"/>
</dbReference>
<dbReference type="Pfam" id="PF00107">
    <property type="entry name" value="ADH_zinc_N"/>
    <property type="match status" value="1"/>
</dbReference>
<proteinExistence type="inferred from homology"/>
<evidence type="ECO:0000256" key="5">
    <source>
        <dbReference type="ARBA" id="ARBA00023002"/>
    </source>
</evidence>
<dbReference type="EMBL" id="CP002801">
    <property type="protein sequence ID" value="AEH09135.1"/>
    <property type="molecule type" value="Genomic_DNA"/>
</dbReference>
<dbReference type="GO" id="GO:0000166">
    <property type="term" value="F:nucleotide binding"/>
    <property type="evidence" value="ECO:0007669"/>
    <property type="project" value="InterPro"/>
</dbReference>
<gene>
    <name evidence="9" type="ordered locus">FsymDg_1684</name>
</gene>
<dbReference type="RefSeq" id="WP_013873091.1">
    <property type="nucleotide sequence ID" value="NC_015656.1"/>
</dbReference>
<dbReference type="SUPFAM" id="SSF51735">
    <property type="entry name" value="NAD(P)-binding Rossmann-fold domains"/>
    <property type="match status" value="2"/>
</dbReference>
<feature type="region of interest" description="Disordered" evidence="6">
    <location>
        <begin position="779"/>
        <end position="808"/>
    </location>
</feature>
<comment type="cofactor">
    <cofactor evidence="1">
        <name>Zn(2+)</name>
        <dbReference type="ChEBI" id="CHEBI:29105"/>
    </cofactor>
</comment>
<feature type="domain" description="Alcohol dehydrogenase-like C-terminal" evidence="7">
    <location>
        <begin position="184"/>
        <end position="304"/>
    </location>
</feature>
<dbReference type="InterPro" id="IPR013149">
    <property type="entry name" value="ADH-like_C"/>
</dbReference>
<dbReference type="CDD" id="cd08255">
    <property type="entry name" value="2-desacetyl-2-hydroxyethyl_bacteriochlorophyllide_like"/>
    <property type="match status" value="1"/>
</dbReference>